<dbReference type="OrthoDB" id="385232at2157"/>
<dbReference type="Proteomes" id="UP000470772">
    <property type="component" value="Unassembled WGS sequence"/>
</dbReference>
<organism evidence="2 3">
    <name type="scientific">Sulfuracidifex metallicus DSM 6482 = JCM 9184</name>
    <dbReference type="NCBI Taxonomy" id="523847"/>
    <lineage>
        <taxon>Archaea</taxon>
        <taxon>Thermoproteota</taxon>
        <taxon>Thermoprotei</taxon>
        <taxon>Sulfolobales</taxon>
        <taxon>Sulfolobaceae</taxon>
        <taxon>Sulfuracidifex</taxon>
    </lineage>
</organism>
<keyword evidence="1" id="KW-1133">Transmembrane helix</keyword>
<feature type="transmembrane region" description="Helical" evidence="1">
    <location>
        <begin position="12"/>
        <end position="31"/>
    </location>
</feature>
<reference evidence="2 3" key="1">
    <citation type="submission" date="2019-10" db="EMBL/GenBank/DDBJ databases">
        <title>Sequencing and Assembly of Multiple Reported Metal-Biooxidizing Members of the Extremely Thermoacidophilic Archaeal Family Sulfolobaceae.</title>
        <authorList>
            <person name="Counts J.A."/>
            <person name="Kelly R.M."/>
        </authorList>
    </citation>
    <scope>NUCLEOTIDE SEQUENCE [LARGE SCALE GENOMIC DNA]</scope>
    <source>
        <strain evidence="2 3">DSM 6482</strain>
    </source>
</reference>
<evidence type="ECO:0000256" key="1">
    <source>
        <dbReference type="SAM" id="Phobius"/>
    </source>
</evidence>
<gene>
    <name evidence="2" type="ORF">GC250_08780</name>
</gene>
<accession>A0A6A9QP62</accession>
<name>A0A6A9QP62_SULME</name>
<comment type="caution">
    <text evidence="2">The sequence shown here is derived from an EMBL/GenBank/DDBJ whole genome shotgun (WGS) entry which is preliminary data.</text>
</comment>
<keyword evidence="1" id="KW-0472">Membrane</keyword>
<sequence length="164" mass="18117">MNSKGLSTSIAAIFLIVIIVAILIPLGVSLFNNSSLQSTTDYIDQNYAYYRNLDNQYLSQGIVDIEYCVYPQSGQNQRQLSFTENASIVSAPLNSLEITGIYCLDNGQWNEVQLQNGMSYPVEVSLSYVPYTLNLPPTTQSPGDLLIVLNNGLMVFLAPNSTNY</sequence>
<dbReference type="EMBL" id="WGGD01000005">
    <property type="protein sequence ID" value="MUN29528.1"/>
    <property type="molecule type" value="Genomic_DNA"/>
</dbReference>
<protein>
    <recommendedName>
        <fullName evidence="4">Type IV pilin</fullName>
    </recommendedName>
</protein>
<dbReference type="RefSeq" id="WP_054839254.1">
    <property type="nucleotide sequence ID" value="NZ_BBBY01000060.1"/>
</dbReference>
<proteinExistence type="predicted"/>
<evidence type="ECO:0000313" key="3">
    <source>
        <dbReference type="Proteomes" id="UP000470772"/>
    </source>
</evidence>
<dbReference type="AlphaFoldDB" id="A0A6A9QP62"/>
<keyword evidence="1" id="KW-0812">Transmembrane</keyword>
<keyword evidence="3" id="KW-1185">Reference proteome</keyword>
<evidence type="ECO:0008006" key="4">
    <source>
        <dbReference type="Google" id="ProtNLM"/>
    </source>
</evidence>
<evidence type="ECO:0000313" key="2">
    <source>
        <dbReference type="EMBL" id="MUN29528.1"/>
    </source>
</evidence>